<dbReference type="Ensembl" id="ENSCSAVT00000006968.1">
    <property type="protein sequence ID" value="ENSCSAVP00000006881.1"/>
    <property type="gene ID" value="ENSCSAVG00000004109.1"/>
</dbReference>
<evidence type="ECO:0000256" key="1">
    <source>
        <dbReference type="SAM" id="MobiDB-lite"/>
    </source>
</evidence>
<protein>
    <submittedName>
        <fullName evidence="2">Uncharacterized protein</fullName>
    </submittedName>
</protein>
<dbReference type="HOGENOM" id="CLU_1424450_0_0_1"/>
<reference evidence="2" key="2">
    <citation type="submission" date="2025-08" db="UniProtKB">
        <authorList>
            <consortium name="Ensembl"/>
        </authorList>
    </citation>
    <scope>IDENTIFICATION</scope>
</reference>
<proteinExistence type="predicted"/>
<dbReference type="InParanoid" id="H2YNH4"/>
<evidence type="ECO:0000313" key="2">
    <source>
        <dbReference type="Ensembl" id="ENSCSAVP00000006881.1"/>
    </source>
</evidence>
<keyword evidence="3" id="KW-1185">Reference proteome</keyword>
<feature type="region of interest" description="Disordered" evidence="1">
    <location>
        <begin position="1"/>
        <end position="32"/>
    </location>
</feature>
<sequence>KTVVRSALSTRVKHVPPGGETDEEATFSADDDDADDVIADVIKPTEVRKRKISIEPPTPVQLKISRPSFQPLDVVLASDEVVELLQHPEFGLSTRYEMSHHVTPGASFQPAMNPDKLDRRREIFKRGHLSVTFRQTVPFQTSNDCPYVAGGEDVVKSMLRGMYGVWQEDPSEDKVAAAEKVEWVRDVLIRF</sequence>
<organism evidence="2 3">
    <name type="scientific">Ciona savignyi</name>
    <name type="common">Pacific transparent sea squirt</name>
    <dbReference type="NCBI Taxonomy" id="51511"/>
    <lineage>
        <taxon>Eukaryota</taxon>
        <taxon>Metazoa</taxon>
        <taxon>Chordata</taxon>
        <taxon>Tunicata</taxon>
        <taxon>Ascidiacea</taxon>
        <taxon>Phlebobranchia</taxon>
        <taxon>Cionidae</taxon>
        <taxon>Ciona</taxon>
    </lineage>
</organism>
<feature type="compositionally biased region" description="Acidic residues" evidence="1">
    <location>
        <begin position="20"/>
        <end position="32"/>
    </location>
</feature>
<name>H2YNH4_CIOSA</name>
<reference evidence="2" key="3">
    <citation type="submission" date="2025-09" db="UniProtKB">
        <authorList>
            <consortium name="Ensembl"/>
        </authorList>
    </citation>
    <scope>IDENTIFICATION</scope>
</reference>
<accession>H2YNH4</accession>
<evidence type="ECO:0000313" key="3">
    <source>
        <dbReference type="Proteomes" id="UP000007875"/>
    </source>
</evidence>
<dbReference type="Proteomes" id="UP000007875">
    <property type="component" value="Unassembled WGS sequence"/>
</dbReference>
<reference evidence="3" key="1">
    <citation type="submission" date="2003-08" db="EMBL/GenBank/DDBJ databases">
        <authorList>
            <person name="Birren B."/>
            <person name="Nusbaum C."/>
            <person name="Abebe A."/>
            <person name="Abouelleil A."/>
            <person name="Adekoya E."/>
            <person name="Ait-zahra M."/>
            <person name="Allen N."/>
            <person name="Allen T."/>
            <person name="An P."/>
            <person name="Anderson M."/>
            <person name="Anderson S."/>
            <person name="Arachchi H."/>
            <person name="Armbruster J."/>
            <person name="Bachantsang P."/>
            <person name="Baldwin J."/>
            <person name="Barry A."/>
            <person name="Bayul T."/>
            <person name="Blitshsteyn B."/>
            <person name="Bloom T."/>
            <person name="Blye J."/>
            <person name="Boguslavskiy L."/>
            <person name="Borowsky M."/>
            <person name="Boukhgalter B."/>
            <person name="Brunache A."/>
            <person name="Butler J."/>
            <person name="Calixte N."/>
            <person name="Calvo S."/>
            <person name="Camarata J."/>
            <person name="Campo K."/>
            <person name="Chang J."/>
            <person name="Cheshatsang Y."/>
            <person name="Citroen M."/>
            <person name="Collymore A."/>
            <person name="Considine T."/>
            <person name="Cook A."/>
            <person name="Cooke P."/>
            <person name="Corum B."/>
            <person name="Cuomo C."/>
            <person name="David R."/>
            <person name="Dawoe T."/>
            <person name="Degray S."/>
            <person name="Dodge S."/>
            <person name="Dooley K."/>
            <person name="Dorje P."/>
            <person name="Dorjee K."/>
            <person name="Dorris L."/>
            <person name="Duffey N."/>
            <person name="Dupes A."/>
            <person name="Elkins T."/>
            <person name="Engels R."/>
            <person name="Erickson J."/>
            <person name="Farina A."/>
            <person name="Faro S."/>
            <person name="Ferreira P."/>
            <person name="Fischer H."/>
            <person name="Fitzgerald M."/>
            <person name="Foley K."/>
            <person name="Gage D."/>
            <person name="Galagan J."/>
            <person name="Gearin G."/>
            <person name="Gnerre S."/>
            <person name="Gnirke A."/>
            <person name="Goyette A."/>
            <person name="Graham J."/>
            <person name="Grandbois E."/>
            <person name="Gyaltsen K."/>
            <person name="Hafez N."/>
            <person name="Hagopian D."/>
            <person name="Hagos B."/>
            <person name="Hall J."/>
            <person name="Hatcher B."/>
            <person name="Heller A."/>
            <person name="Higgins H."/>
            <person name="Honan T."/>
            <person name="Horn A."/>
            <person name="Houde N."/>
            <person name="Hughes L."/>
            <person name="Hulme W."/>
            <person name="Husby E."/>
            <person name="Iliev I."/>
            <person name="Jaffe D."/>
            <person name="Jones C."/>
            <person name="Kamal M."/>
            <person name="Kamat A."/>
            <person name="Kamvysselis M."/>
            <person name="Karlsson E."/>
            <person name="Kells C."/>
            <person name="Kieu A."/>
            <person name="Kisner P."/>
            <person name="Kodira C."/>
            <person name="Kulbokas E."/>
            <person name="Labutti K."/>
            <person name="Lama D."/>
            <person name="Landers T."/>
            <person name="Leger J."/>
            <person name="Levine S."/>
            <person name="Lewis D."/>
            <person name="Lewis T."/>
            <person name="Lindblad-toh K."/>
            <person name="Liu X."/>
            <person name="Lokyitsang T."/>
            <person name="Lokyitsang Y."/>
            <person name="Lucien O."/>
            <person name="Lui A."/>
            <person name="Ma L.J."/>
            <person name="Mabbitt R."/>
            <person name="Macdonald J."/>
            <person name="Maclean C."/>
            <person name="Major J."/>
            <person name="Manning J."/>
            <person name="Marabella R."/>
            <person name="Maru K."/>
            <person name="Matthews C."/>
            <person name="Mauceli E."/>
            <person name="Mccarthy M."/>
            <person name="Mcdonough S."/>
            <person name="Mcghee T."/>
            <person name="Meldrim J."/>
            <person name="Meneus L."/>
            <person name="Mesirov J."/>
            <person name="Mihalev A."/>
            <person name="Mihova T."/>
            <person name="Mikkelsen T."/>
            <person name="Mlenga V."/>
            <person name="Moru K."/>
            <person name="Mozes J."/>
            <person name="Mulrain L."/>
            <person name="Munson G."/>
            <person name="Naylor J."/>
            <person name="Newes C."/>
            <person name="Nguyen C."/>
            <person name="Nguyen N."/>
            <person name="Nguyen T."/>
            <person name="Nicol R."/>
            <person name="Nielsen C."/>
            <person name="Nizzari M."/>
            <person name="Norbu C."/>
            <person name="Norbu N."/>
            <person name="O'donnell P."/>
            <person name="Okoawo O."/>
            <person name="O'leary S."/>
            <person name="Omotosho B."/>
            <person name="O'neill K."/>
            <person name="Osman S."/>
            <person name="Parker S."/>
            <person name="Perrin D."/>
            <person name="Phunkhang P."/>
            <person name="Piqani B."/>
            <person name="Purcell S."/>
            <person name="Rachupka T."/>
            <person name="Ramasamy U."/>
            <person name="Rameau R."/>
            <person name="Ray V."/>
            <person name="Raymond C."/>
            <person name="Retta R."/>
            <person name="Richardson S."/>
            <person name="Rise C."/>
            <person name="Rodriguez J."/>
            <person name="Rogers J."/>
            <person name="Rogov P."/>
            <person name="Rutman M."/>
            <person name="Schupbach R."/>
            <person name="Seaman C."/>
            <person name="Settipalli S."/>
            <person name="Sharpe T."/>
            <person name="Sheridan J."/>
            <person name="Sherpa N."/>
            <person name="Shi J."/>
            <person name="Smirnov S."/>
            <person name="Smith C."/>
            <person name="Sougnez C."/>
            <person name="Spencer B."/>
            <person name="Stalker J."/>
            <person name="Stange-thomann N."/>
            <person name="Stavropoulos S."/>
            <person name="Stetson K."/>
            <person name="Stone C."/>
            <person name="Stone S."/>
            <person name="Stubbs M."/>
            <person name="Talamas J."/>
            <person name="Tchuinga P."/>
            <person name="Tenzing P."/>
            <person name="Tesfaye S."/>
            <person name="Theodore J."/>
            <person name="Thoulutsang Y."/>
            <person name="Topham K."/>
            <person name="Towey S."/>
            <person name="Tsamla T."/>
            <person name="Tsomo N."/>
            <person name="Vallee D."/>
            <person name="Vassiliev H."/>
            <person name="Venkataraman V."/>
            <person name="Vinson J."/>
            <person name="Vo A."/>
            <person name="Wade C."/>
            <person name="Wang S."/>
            <person name="Wangchuk T."/>
            <person name="Wangdi T."/>
            <person name="Whittaker C."/>
            <person name="Wilkinson J."/>
            <person name="Wu Y."/>
            <person name="Wyman D."/>
            <person name="Yadav S."/>
            <person name="Yang S."/>
            <person name="Yang X."/>
            <person name="Yeager S."/>
            <person name="Yee E."/>
            <person name="Young G."/>
            <person name="Zainoun J."/>
            <person name="Zembeck L."/>
            <person name="Zimmer A."/>
            <person name="Zody M."/>
            <person name="Lander E."/>
        </authorList>
    </citation>
    <scope>NUCLEOTIDE SEQUENCE [LARGE SCALE GENOMIC DNA]</scope>
</reference>
<dbReference type="AlphaFoldDB" id="H2YNH4"/>